<sequence length="85" mass="9625">MSLVLTALLSGLGRRFAYWGAIVAAVGVAVWILLRQGKHAAEADLAIRRADARVRALQTSKDIRHDLQNTDRTDLERRANRWMRD</sequence>
<dbReference type="RefSeq" id="WP_143037412.1">
    <property type="nucleotide sequence ID" value="NZ_CP158687.1"/>
</dbReference>
<keyword evidence="3" id="KW-1185">Reference proteome</keyword>
<keyword evidence="1" id="KW-0472">Membrane</keyword>
<dbReference type="STRING" id="576131.SAMN05444486_1011231"/>
<evidence type="ECO:0000313" key="2">
    <source>
        <dbReference type="EMBL" id="SDY30285.1"/>
    </source>
</evidence>
<dbReference type="Proteomes" id="UP000199026">
    <property type="component" value="Unassembled WGS sequence"/>
</dbReference>
<accession>A0A1H3ISI3</accession>
<keyword evidence="1" id="KW-1133">Transmembrane helix</keyword>
<organism evidence="2 3">
    <name type="scientific">Lentibacter algarum</name>
    <dbReference type="NCBI Taxonomy" id="576131"/>
    <lineage>
        <taxon>Bacteria</taxon>
        <taxon>Pseudomonadati</taxon>
        <taxon>Pseudomonadota</taxon>
        <taxon>Alphaproteobacteria</taxon>
        <taxon>Rhodobacterales</taxon>
        <taxon>Roseobacteraceae</taxon>
        <taxon>Lentibacter</taxon>
    </lineage>
</organism>
<keyword evidence="1" id="KW-0812">Transmembrane</keyword>
<proteinExistence type="predicted"/>
<reference evidence="2 3" key="1">
    <citation type="submission" date="2016-10" db="EMBL/GenBank/DDBJ databases">
        <authorList>
            <person name="de Groot N.N."/>
        </authorList>
    </citation>
    <scope>NUCLEOTIDE SEQUENCE [LARGE SCALE GENOMIC DNA]</scope>
    <source>
        <strain evidence="2 3">DSM 24677</strain>
    </source>
</reference>
<dbReference type="OrthoDB" id="7874752at2"/>
<dbReference type="GeneID" id="78126012"/>
<protein>
    <submittedName>
        <fullName evidence="2">Uncharacterized protein</fullName>
    </submittedName>
</protein>
<evidence type="ECO:0000256" key="1">
    <source>
        <dbReference type="SAM" id="Phobius"/>
    </source>
</evidence>
<evidence type="ECO:0000313" key="3">
    <source>
        <dbReference type="Proteomes" id="UP000199026"/>
    </source>
</evidence>
<feature type="transmembrane region" description="Helical" evidence="1">
    <location>
        <begin position="16"/>
        <end position="34"/>
    </location>
</feature>
<dbReference type="EMBL" id="FNPR01000001">
    <property type="protein sequence ID" value="SDY30285.1"/>
    <property type="molecule type" value="Genomic_DNA"/>
</dbReference>
<gene>
    <name evidence="2" type="ORF">SAMN05444486_1011231</name>
</gene>
<dbReference type="AlphaFoldDB" id="A0A1H3ISI3"/>
<name>A0A1H3ISI3_9RHOB</name>